<dbReference type="EMBL" id="BAABDD010000018">
    <property type="protein sequence ID" value="GAA3753338.1"/>
    <property type="molecule type" value="Genomic_DNA"/>
</dbReference>
<accession>A0ABP7G0U8</accession>
<gene>
    <name evidence="1" type="ORF">GCM10022402_35150</name>
</gene>
<sequence length="308" mass="33017">MSAPYDSISLGPFACAFGDLERKPADIADFDALWQAQSADVEFATMGCGSFRTMSGPVETYVLDCVRRLLDEHGAPAGAIDHVIFATSDACLEFLGRDFAVRILEAADLTNCVPTVLSFQQCCSSLAALRYACDLFADEDVSDVVVLTLDVTPRDDDRVRSFALFSDAVTGCVVSRGGSGPLRLVSTAVNVDHEGLLGRDSFLSRQQAAQGAFTKVFRDSGEELAGVTKVFPTNLYRPVTLFNATITGVHRDQLHFAEPLASYGHCGNGDWVINLVDYHTTVGIRSGETYLAQASAPGFFACGLLVGT</sequence>
<evidence type="ECO:0000313" key="1">
    <source>
        <dbReference type="EMBL" id="GAA3753338.1"/>
    </source>
</evidence>
<dbReference type="InterPro" id="IPR016039">
    <property type="entry name" value="Thiolase-like"/>
</dbReference>
<name>A0ABP7G0U8_9ACTN</name>
<evidence type="ECO:0000313" key="2">
    <source>
        <dbReference type="Proteomes" id="UP001500908"/>
    </source>
</evidence>
<protein>
    <recommendedName>
        <fullName evidence="3">Beta-ketoacyl-[acyl-carrier-protein] synthase III N-terminal domain-containing protein</fullName>
    </recommendedName>
</protein>
<dbReference type="SUPFAM" id="SSF53901">
    <property type="entry name" value="Thiolase-like"/>
    <property type="match status" value="1"/>
</dbReference>
<dbReference type="RefSeq" id="WP_344973232.1">
    <property type="nucleotide sequence ID" value="NZ_BAABDD010000018.1"/>
</dbReference>
<evidence type="ECO:0008006" key="3">
    <source>
        <dbReference type="Google" id="ProtNLM"/>
    </source>
</evidence>
<organism evidence="1 2">
    <name type="scientific">Salinactinospora qingdaonensis</name>
    <dbReference type="NCBI Taxonomy" id="702744"/>
    <lineage>
        <taxon>Bacteria</taxon>
        <taxon>Bacillati</taxon>
        <taxon>Actinomycetota</taxon>
        <taxon>Actinomycetes</taxon>
        <taxon>Streptosporangiales</taxon>
        <taxon>Nocardiopsidaceae</taxon>
        <taxon>Salinactinospora</taxon>
    </lineage>
</organism>
<dbReference type="Proteomes" id="UP001500908">
    <property type="component" value="Unassembled WGS sequence"/>
</dbReference>
<dbReference type="Gene3D" id="3.40.47.10">
    <property type="match status" value="2"/>
</dbReference>
<reference evidence="2" key="1">
    <citation type="journal article" date="2019" name="Int. J. Syst. Evol. Microbiol.">
        <title>The Global Catalogue of Microorganisms (GCM) 10K type strain sequencing project: providing services to taxonomists for standard genome sequencing and annotation.</title>
        <authorList>
            <consortium name="The Broad Institute Genomics Platform"/>
            <consortium name="The Broad Institute Genome Sequencing Center for Infectious Disease"/>
            <person name="Wu L."/>
            <person name="Ma J."/>
        </authorList>
    </citation>
    <scope>NUCLEOTIDE SEQUENCE [LARGE SCALE GENOMIC DNA]</scope>
    <source>
        <strain evidence="2">JCM 17137</strain>
    </source>
</reference>
<proteinExistence type="predicted"/>
<keyword evidence="2" id="KW-1185">Reference proteome</keyword>
<comment type="caution">
    <text evidence="1">The sequence shown here is derived from an EMBL/GenBank/DDBJ whole genome shotgun (WGS) entry which is preliminary data.</text>
</comment>